<sequence length="107" mass="12191">MHGDFITLKEVLSWMDSGSTFSIAFITANQRTKTGGELIEIAEGQKSGWQLPEDRKKQEKLQAPSEGVRKAPNHYENSTRNIRIVANNDIRKVHIRLIRKFNGKTVL</sequence>
<dbReference type="STRING" id="1302690.BUE76_10605"/>
<evidence type="ECO:0000256" key="1">
    <source>
        <dbReference type="SAM" id="MobiDB-lite"/>
    </source>
</evidence>
<accession>A0A1M5G162</accession>
<dbReference type="AlphaFoldDB" id="A0A1M5G162"/>
<keyword evidence="3" id="KW-1185">Reference proteome</keyword>
<evidence type="ECO:0000313" key="3">
    <source>
        <dbReference type="Proteomes" id="UP000184368"/>
    </source>
</evidence>
<dbReference type="RefSeq" id="WP_073045972.1">
    <property type="nucleotide sequence ID" value="NZ_FQUO01000015.1"/>
</dbReference>
<dbReference type="EMBL" id="FQUO01000015">
    <property type="protein sequence ID" value="SHF97505.1"/>
    <property type="molecule type" value="Genomic_DNA"/>
</dbReference>
<organism evidence="2 3">
    <name type="scientific">Cnuella takakiae</name>
    <dbReference type="NCBI Taxonomy" id="1302690"/>
    <lineage>
        <taxon>Bacteria</taxon>
        <taxon>Pseudomonadati</taxon>
        <taxon>Bacteroidota</taxon>
        <taxon>Chitinophagia</taxon>
        <taxon>Chitinophagales</taxon>
        <taxon>Chitinophagaceae</taxon>
        <taxon>Cnuella</taxon>
    </lineage>
</organism>
<reference evidence="2 3" key="1">
    <citation type="submission" date="2016-11" db="EMBL/GenBank/DDBJ databases">
        <authorList>
            <person name="Jaros S."/>
            <person name="Januszkiewicz K."/>
            <person name="Wedrychowicz H."/>
        </authorList>
    </citation>
    <scope>NUCLEOTIDE SEQUENCE [LARGE SCALE GENOMIC DNA]</scope>
    <source>
        <strain evidence="2 3">DSM 26897</strain>
    </source>
</reference>
<proteinExistence type="predicted"/>
<dbReference type="Proteomes" id="UP000184368">
    <property type="component" value="Unassembled WGS sequence"/>
</dbReference>
<dbReference type="OrthoDB" id="884670at2"/>
<evidence type="ECO:0000313" key="2">
    <source>
        <dbReference type="EMBL" id="SHF97505.1"/>
    </source>
</evidence>
<feature type="region of interest" description="Disordered" evidence="1">
    <location>
        <begin position="50"/>
        <end position="73"/>
    </location>
</feature>
<protein>
    <submittedName>
        <fullName evidence="2">Uncharacterized protein</fullName>
    </submittedName>
</protein>
<gene>
    <name evidence="2" type="ORF">SAMN05444008_11559</name>
</gene>
<name>A0A1M5G162_9BACT</name>